<dbReference type="AlphaFoldDB" id="A0A371E829"/>
<organism evidence="1 2">
    <name type="scientific">Mucuna pruriens</name>
    <name type="common">Velvet bean</name>
    <name type="synonym">Dolichos pruriens</name>
    <dbReference type="NCBI Taxonomy" id="157652"/>
    <lineage>
        <taxon>Eukaryota</taxon>
        <taxon>Viridiplantae</taxon>
        <taxon>Streptophyta</taxon>
        <taxon>Embryophyta</taxon>
        <taxon>Tracheophyta</taxon>
        <taxon>Spermatophyta</taxon>
        <taxon>Magnoliopsida</taxon>
        <taxon>eudicotyledons</taxon>
        <taxon>Gunneridae</taxon>
        <taxon>Pentapetalae</taxon>
        <taxon>rosids</taxon>
        <taxon>fabids</taxon>
        <taxon>Fabales</taxon>
        <taxon>Fabaceae</taxon>
        <taxon>Papilionoideae</taxon>
        <taxon>50 kb inversion clade</taxon>
        <taxon>NPAAA clade</taxon>
        <taxon>indigoferoid/millettioid clade</taxon>
        <taxon>Phaseoleae</taxon>
        <taxon>Mucuna</taxon>
    </lineage>
</organism>
<feature type="non-terminal residue" evidence="1">
    <location>
        <position position="1"/>
    </location>
</feature>
<evidence type="ECO:0000313" key="1">
    <source>
        <dbReference type="EMBL" id="RDX62157.1"/>
    </source>
</evidence>
<reference evidence="1" key="1">
    <citation type="submission" date="2018-05" db="EMBL/GenBank/DDBJ databases">
        <title>Draft genome of Mucuna pruriens seed.</title>
        <authorList>
            <person name="Nnadi N.E."/>
            <person name="Vos R."/>
            <person name="Hasami M.H."/>
            <person name="Devisetty U.K."/>
            <person name="Aguiy J.C."/>
        </authorList>
    </citation>
    <scope>NUCLEOTIDE SEQUENCE [LARGE SCALE GENOMIC DNA]</scope>
    <source>
        <strain evidence="1">JCA_2017</strain>
    </source>
</reference>
<dbReference type="EMBL" id="QJKJ01015648">
    <property type="protein sequence ID" value="RDX62157.1"/>
    <property type="molecule type" value="Genomic_DNA"/>
</dbReference>
<comment type="caution">
    <text evidence="1">The sequence shown here is derived from an EMBL/GenBank/DDBJ whole genome shotgun (WGS) entry which is preliminary data.</text>
</comment>
<name>A0A371E829_MUCPR</name>
<accession>A0A371E829</accession>
<gene>
    <name evidence="1" type="ORF">CR513_59543</name>
</gene>
<evidence type="ECO:0000313" key="2">
    <source>
        <dbReference type="Proteomes" id="UP000257109"/>
    </source>
</evidence>
<keyword evidence="2" id="KW-1185">Reference proteome</keyword>
<protein>
    <submittedName>
        <fullName evidence="1">Uncharacterized protein</fullName>
    </submittedName>
</protein>
<dbReference type="Proteomes" id="UP000257109">
    <property type="component" value="Unassembled WGS sequence"/>
</dbReference>
<sequence length="68" mass="7855">VMCVPGIHECFRGLAKISYERSHLTLIISDFINELDINEKKQQTSIMANTYSNFVQLAISKLNDHYDH</sequence>
<proteinExistence type="predicted"/>